<dbReference type="GO" id="GO:0016051">
    <property type="term" value="P:carbohydrate biosynthetic process"/>
    <property type="evidence" value="ECO:0007669"/>
    <property type="project" value="InterPro"/>
</dbReference>
<dbReference type="FunCoup" id="A0A3Q1HJT6">
    <property type="interactions" value="58"/>
</dbReference>
<evidence type="ECO:0000313" key="14">
    <source>
        <dbReference type="Proteomes" id="UP000265040"/>
    </source>
</evidence>
<keyword evidence="4 11" id="KW-0812">Transmembrane</keyword>
<keyword evidence="14" id="KW-1185">Reference proteome</keyword>
<dbReference type="EC" id="2.8.2.-" evidence="11"/>
<dbReference type="GO" id="GO:0030166">
    <property type="term" value="P:proteoglycan biosynthetic process"/>
    <property type="evidence" value="ECO:0007669"/>
    <property type="project" value="TreeGrafter"/>
</dbReference>
<keyword evidence="7 11" id="KW-0333">Golgi apparatus</keyword>
<evidence type="ECO:0000256" key="7">
    <source>
        <dbReference type="ARBA" id="ARBA00023034"/>
    </source>
</evidence>
<evidence type="ECO:0000256" key="4">
    <source>
        <dbReference type="ARBA" id="ARBA00022692"/>
    </source>
</evidence>
<evidence type="ECO:0000256" key="10">
    <source>
        <dbReference type="ARBA" id="ARBA00023277"/>
    </source>
</evidence>
<accession>A0A3Q1HJT6</accession>
<keyword evidence="3 11" id="KW-0808">Transferase</keyword>
<dbReference type="Proteomes" id="UP000265040">
    <property type="component" value="Chromosome 8"/>
</dbReference>
<evidence type="ECO:0000256" key="6">
    <source>
        <dbReference type="ARBA" id="ARBA00022989"/>
    </source>
</evidence>
<dbReference type="PANTHER" id="PTHR12137:SF4">
    <property type="entry name" value="CARBOHYDRATE SULFOTRANSFERASE 12"/>
    <property type="match status" value="1"/>
</dbReference>
<dbReference type="GeneTree" id="ENSGT00940000156614"/>
<evidence type="ECO:0000256" key="9">
    <source>
        <dbReference type="ARBA" id="ARBA00023180"/>
    </source>
</evidence>
<evidence type="ECO:0000256" key="1">
    <source>
        <dbReference type="ARBA" id="ARBA00004323"/>
    </source>
</evidence>
<reference evidence="13" key="2">
    <citation type="submission" date="2025-08" db="UniProtKB">
        <authorList>
            <consortium name="Ensembl"/>
        </authorList>
    </citation>
    <scope>IDENTIFICATION</scope>
</reference>
<reference evidence="13" key="3">
    <citation type="submission" date="2025-09" db="UniProtKB">
        <authorList>
            <consortium name="Ensembl"/>
        </authorList>
    </citation>
    <scope>IDENTIFICATION</scope>
</reference>
<evidence type="ECO:0000256" key="12">
    <source>
        <dbReference type="SAM" id="MobiDB-lite"/>
    </source>
</evidence>
<dbReference type="AlphaFoldDB" id="A0A3Q1HJT6"/>
<evidence type="ECO:0000256" key="5">
    <source>
        <dbReference type="ARBA" id="ARBA00022968"/>
    </source>
</evidence>
<name>A0A3Q1HJT6_ANATE</name>
<evidence type="ECO:0000256" key="2">
    <source>
        <dbReference type="ARBA" id="ARBA00006339"/>
    </source>
</evidence>
<feature type="transmembrane region" description="Helical" evidence="11">
    <location>
        <begin position="7"/>
        <end position="26"/>
    </location>
</feature>
<comment type="subcellular location">
    <subcellularLocation>
        <location evidence="1 11">Golgi apparatus membrane</location>
        <topology evidence="1 11">Single-pass type II membrane protein</topology>
    </subcellularLocation>
</comment>
<dbReference type="InterPro" id="IPR018011">
    <property type="entry name" value="Carb_sulfotrans_8-10"/>
</dbReference>
<dbReference type="STRING" id="64144.ENSATEP00000009042"/>
<dbReference type="PANTHER" id="PTHR12137">
    <property type="entry name" value="CARBOHYDRATE SULFOTRANSFERASE"/>
    <property type="match status" value="1"/>
</dbReference>
<evidence type="ECO:0000313" key="13">
    <source>
        <dbReference type="Ensembl" id="ENSATEP00000009042.1"/>
    </source>
</evidence>
<feature type="region of interest" description="Disordered" evidence="12">
    <location>
        <begin position="43"/>
        <end position="62"/>
    </location>
</feature>
<sequence length="415" mass="48989">MGTSRMFRIFVVLGSAFMILLIIIYWDDVGASHLYLHTPVSPGPKIPHPPPQQRPHTSRTPSFLSDIDAFVNQFLEPGTGEPTDPVPVETSNQSEKAEERYIPRREWKIHVTPVAAELRERQEQRRRLLQEMCANDSVVFRGKNRSFDDIPNKELDHLIVDDRHGIIYCYVPKVACSNWKRIMIILSESLLHDGVPERDPLSIPRDLVHNSSMHFTFNKFWKRYGKFAKHLMKVKLKKYTKFLFVRDPFVRLISAYRNKFEMRNEDFYRRFAQVMLRRYANQPTPPASVDEAFAVGVHPTFSHFIQYLLDPQTEKEMPFNEHWRQVYRLCHPCQIDYDFVGHLETAEEDAEHLLRQLRVDNVVEFPTSNRNLTSSSWEADWFSTVPVEARRELYKLYEPDFRLFGYDRPDSILNE</sequence>
<keyword evidence="5 11" id="KW-0735">Signal-anchor</keyword>
<dbReference type="Ensembl" id="ENSATET00000009201.3">
    <property type="protein sequence ID" value="ENSATEP00000009042.1"/>
    <property type="gene ID" value="ENSATEG00000006352.3"/>
</dbReference>
<comment type="similarity">
    <text evidence="2 11">Belongs to the sulfotransferase 2 family.</text>
</comment>
<reference evidence="13" key="1">
    <citation type="submission" date="2021-04" db="EMBL/GenBank/DDBJ databases">
        <authorList>
            <consortium name="Wellcome Sanger Institute Data Sharing"/>
        </authorList>
    </citation>
    <scope>NUCLEOTIDE SEQUENCE [LARGE SCALE GENOMIC DNA]</scope>
</reference>
<dbReference type="GO" id="GO:0008146">
    <property type="term" value="F:sulfotransferase activity"/>
    <property type="evidence" value="ECO:0007669"/>
    <property type="project" value="InterPro"/>
</dbReference>
<keyword evidence="10 11" id="KW-0119">Carbohydrate metabolism</keyword>
<evidence type="ECO:0000256" key="8">
    <source>
        <dbReference type="ARBA" id="ARBA00023136"/>
    </source>
</evidence>
<keyword evidence="6 11" id="KW-1133">Transmembrane helix</keyword>
<keyword evidence="9 11" id="KW-0325">Glycoprotein</keyword>
<feature type="region of interest" description="Disordered" evidence="12">
    <location>
        <begin position="77"/>
        <end position="99"/>
    </location>
</feature>
<evidence type="ECO:0000256" key="11">
    <source>
        <dbReference type="RuleBase" id="RU364020"/>
    </source>
</evidence>
<proteinExistence type="inferred from homology"/>
<dbReference type="SUPFAM" id="SSF52540">
    <property type="entry name" value="P-loop containing nucleoside triphosphate hydrolases"/>
    <property type="match status" value="1"/>
</dbReference>
<protein>
    <recommendedName>
        <fullName evidence="11">Carbohydrate sulfotransferase</fullName>
        <ecNumber evidence="11">2.8.2.-</ecNumber>
    </recommendedName>
</protein>
<dbReference type="GO" id="GO:0000139">
    <property type="term" value="C:Golgi membrane"/>
    <property type="evidence" value="ECO:0007669"/>
    <property type="project" value="UniProtKB-SubCell"/>
</dbReference>
<dbReference type="OrthoDB" id="2019940at2759"/>
<evidence type="ECO:0000256" key="3">
    <source>
        <dbReference type="ARBA" id="ARBA00022679"/>
    </source>
</evidence>
<keyword evidence="8 11" id="KW-0472">Membrane</keyword>
<dbReference type="Pfam" id="PF03567">
    <property type="entry name" value="Sulfotransfer_2"/>
    <property type="match status" value="1"/>
</dbReference>
<feature type="compositionally biased region" description="Pro residues" evidence="12">
    <location>
        <begin position="43"/>
        <end position="53"/>
    </location>
</feature>
<dbReference type="InterPro" id="IPR027417">
    <property type="entry name" value="P-loop_NTPase"/>
</dbReference>
<organism evidence="13 14">
    <name type="scientific">Anabas testudineus</name>
    <name type="common">Climbing perch</name>
    <name type="synonym">Anthias testudineus</name>
    <dbReference type="NCBI Taxonomy" id="64144"/>
    <lineage>
        <taxon>Eukaryota</taxon>
        <taxon>Metazoa</taxon>
        <taxon>Chordata</taxon>
        <taxon>Craniata</taxon>
        <taxon>Vertebrata</taxon>
        <taxon>Euteleostomi</taxon>
        <taxon>Actinopterygii</taxon>
        <taxon>Neopterygii</taxon>
        <taxon>Teleostei</taxon>
        <taxon>Neoteleostei</taxon>
        <taxon>Acanthomorphata</taxon>
        <taxon>Anabantaria</taxon>
        <taxon>Anabantiformes</taxon>
        <taxon>Anabantoidei</taxon>
        <taxon>Anabantidae</taxon>
        <taxon>Anabas</taxon>
    </lineage>
</organism>
<dbReference type="InParanoid" id="A0A3Q1HJT6"/>
<dbReference type="InterPro" id="IPR005331">
    <property type="entry name" value="Sulfotransferase"/>
</dbReference>
<dbReference type="OMA" id="RMFHIFV"/>